<evidence type="ECO:0000259" key="1">
    <source>
        <dbReference type="PROSITE" id="PS50851"/>
    </source>
</evidence>
<dbReference type="GO" id="GO:0006935">
    <property type="term" value="P:chemotaxis"/>
    <property type="evidence" value="ECO:0007669"/>
    <property type="project" value="InterPro"/>
</dbReference>
<dbReference type="Gene3D" id="2.40.50.180">
    <property type="entry name" value="CheA-289, Domain 4"/>
    <property type="match status" value="1"/>
</dbReference>
<dbReference type="SMART" id="SM00260">
    <property type="entry name" value="CheW"/>
    <property type="match status" value="1"/>
</dbReference>
<dbReference type="Gene3D" id="2.30.30.40">
    <property type="entry name" value="SH3 Domains"/>
    <property type="match status" value="1"/>
</dbReference>
<dbReference type="Pfam" id="PF01584">
    <property type="entry name" value="CheW"/>
    <property type="match status" value="1"/>
</dbReference>
<dbReference type="GO" id="GO:0005829">
    <property type="term" value="C:cytosol"/>
    <property type="evidence" value="ECO:0007669"/>
    <property type="project" value="TreeGrafter"/>
</dbReference>
<evidence type="ECO:0000313" key="2">
    <source>
        <dbReference type="EMBL" id="TVM17958.1"/>
    </source>
</evidence>
<dbReference type="PANTHER" id="PTHR22617">
    <property type="entry name" value="CHEMOTAXIS SENSOR HISTIDINE KINASE-RELATED"/>
    <property type="match status" value="1"/>
</dbReference>
<dbReference type="OrthoDB" id="9790406at2"/>
<organism evidence="2 3">
    <name type="scientific">Oceanidesulfovibrio indonesiensis</name>
    <dbReference type="NCBI Taxonomy" id="54767"/>
    <lineage>
        <taxon>Bacteria</taxon>
        <taxon>Pseudomonadati</taxon>
        <taxon>Thermodesulfobacteriota</taxon>
        <taxon>Desulfovibrionia</taxon>
        <taxon>Desulfovibrionales</taxon>
        <taxon>Desulfovibrionaceae</taxon>
        <taxon>Oceanidesulfovibrio</taxon>
    </lineage>
</organism>
<dbReference type="GO" id="GO:0007165">
    <property type="term" value="P:signal transduction"/>
    <property type="evidence" value="ECO:0007669"/>
    <property type="project" value="InterPro"/>
</dbReference>
<reference evidence="2 3" key="1">
    <citation type="submission" date="2018-06" db="EMBL/GenBank/DDBJ databases">
        <title>Complete genome of Desulfovibrio indonesiensis P37SLT.</title>
        <authorList>
            <person name="Crispim J.S."/>
            <person name="Vidigal P.M.P."/>
            <person name="Silva L.C.F."/>
            <person name="Laguardia C.N."/>
            <person name="Araujo L.C."/>
            <person name="Dias R.S."/>
            <person name="Sousa M.P."/>
            <person name="Paula S.O."/>
            <person name="Silva C."/>
        </authorList>
    </citation>
    <scope>NUCLEOTIDE SEQUENCE [LARGE SCALE GENOMIC DNA]</scope>
    <source>
        <strain evidence="2 3">P37SLT</strain>
    </source>
</reference>
<evidence type="ECO:0000313" key="3">
    <source>
        <dbReference type="Proteomes" id="UP000448292"/>
    </source>
</evidence>
<dbReference type="AlphaFoldDB" id="A0A7M3MFS0"/>
<proteinExistence type="predicted"/>
<sequence length="172" mass="18694">MAINLTSQYLTFTLDESLFALPIDKVREVLELSRITRIPRMPGFLRGVINVRGHAVPVADMRRKFELPESGDTVDTCIIIVDVSVEGEKTTIGALVDAVDEVAELPADAVEPPPRMGLAVDAAFISGMARRKDNFVMILDVDKIFSGEEVAAMSGAGNVSHETEHETEEAVV</sequence>
<dbReference type="EMBL" id="QMIE01000005">
    <property type="protein sequence ID" value="TVM17958.1"/>
    <property type="molecule type" value="Genomic_DNA"/>
</dbReference>
<name>A0A7M3MFS0_9BACT</name>
<protein>
    <submittedName>
        <fullName evidence="2">Chemotaxis protein CheW</fullName>
    </submittedName>
</protein>
<dbReference type="PROSITE" id="PS50851">
    <property type="entry name" value="CHEW"/>
    <property type="match status" value="1"/>
</dbReference>
<dbReference type="SUPFAM" id="SSF50341">
    <property type="entry name" value="CheW-like"/>
    <property type="match status" value="1"/>
</dbReference>
<dbReference type="InterPro" id="IPR039315">
    <property type="entry name" value="CheW"/>
</dbReference>
<gene>
    <name evidence="2" type="ORF">DPQ33_07560</name>
</gene>
<dbReference type="PANTHER" id="PTHR22617:SF41">
    <property type="entry name" value="CHEMOTAXIS SIGNAL TRANSDUCTION SYSTEM ADAPTOR PROTEIN CHEW"/>
    <property type="match status" value="1"/>
</dbReference>
<comment type="caution">
    <text evidence="2">The sequence shown here is derived from an EMBL/GenBank/DDBJ whole genome shotgun (WGS) entry which is preliminary data.</text>
</comment>
<dbReference type="CDD" id="cd00732">
    <property type="entry name" value="CheW"/>
    <property type="match status" value="1"/>
</dbReference>
<dbReference type="InterPro" id="IPR036061">
    <property type="entry name" value="CheW-like_dom_sf"/>
</dbReference>
<dbReference type="RefSeq" id="WP_144302610.1">
    <property type="nucleotide sequence ID" value="NZ_QMIE01000005.1"/>
</dbReference>
<accession>A0A7M3MFS0</accession>
<keyword evidence="3" id="KW-1185">Reference proteome</keyword>
<dbReference type="InterPro" id="IPR002545">
    <property type="entry name" value="CheW-lke_dom"/>
</dbReference>
<feature type="domain" description="CheW-like" evidence="1">
    <location>
        <begin position="6"/>
        <end position="150"/>
    </location>
</feature>
<dbReference type="Proteomes" id="UP000448292">
    <property type="component" value="Unassembled WGS sequence"/>
</dbReference>